<evidence type="ECO:0000313" key="2">
    <source>
        <dbReference type="EMBL" id="GAH12658.1"/>
    </source>
</evidence>
<name>X1EVL4_9ZZZZ</name>
<dbReference type="SUPFAM" id="SSF49265">
    <property type="entry name" value="Fibronectin type III"/>
    <property type="match status" value="1"/>
</dbReference>
<dbReference type="EMBL" id="BART01033932">
    <property type="protein sequence ID" value="GAH12658.1"/>
    <property type="molecule type" value="Genomic_DNA"/>
</dbReference>
<feature type="domain" description="Fibronectin type-III" evidence="1">
    <location>
        <begin position="49"/>
        <end position="122"/>
    </location>
</feature>
<accession>X1EVL4</accession>
<gene>
    <name evidence="2" type="ORF">S01H4_58144</name>
</gene>
<dbReference type="PROSITE" id="PS50853">
    <property type="entry name" value="FN3"/>
    <property type="match status" value="1"/>
</dbReference>
<sequence length="122" mass="13780">MVEDNLVIGYYDVVIGSWVMLNSTSYPPLDKVIAYTKQLSTFTIMEGFPPSAVELSGIAMSESSINWSWNDANSGDYQETEYRIYTSTAGLLVTLSSNTVNWTETGLNPNTQYNRYVRTYNF</sequence>
<dbReference type="Gene3D" id="2.60.40.10">
    <property type="entry name" value="Immunoglobulins"/>
    <property type="match status" value="1"/>
</dbReference>
<organism evidence="2">
    <name type="scientific">marine sediment metagenome</name>
    <dbReference type="NCBI Taxonomy" id="412755"/>
    <lineage>
        <taxon>unclassified sequences</taxon>
        <taxon>metagenomes</taxon>
        <taxon>ecological metagenomes</taxon>
    </lineage>
</organism>
<reference evidence="2" key="1">
    <citation type="journal article" date="2014" name="Front. Microbiol.">
        <title>High frequency of phylogenetically diverse reductive dehalogenase-homologous genes in deep subseafloor sedimentary metagenomes.</title>
        <authorList>
            <person name="Kawai M."/>
            <person name="Futagami T."/>
            <person name="Toyoda A."/>
            <person name="Takaki Y."/>
            <person name="Nishi S."/>
            <person name="Hori S."/>
            <person name="Arai W."/>
            <person name="Tsubouchi T."/>
            <person name="Morono Y."/>
            <person name="Uchiyama I."/>
            <person name="Ito T."/>
            <person name="Fujiyama A."/>
            <person name="Inagaki F."/>
            <person name="Takami H."/>
        </authorList>
    </citation>
    <scope>NUCLEOTIDE SEQUENCE</scope>
    <source>
        <strain evidence="2">Expedition CK06-06</strain>
    </source>
</reference>
<dbReference type="InterPro" id="IPR036116">
    <property type="entry name" value="FN3_sf"/>
</dbReference>
<dbReference type="AlphaFoldDB" id="X1EVL4"/>
<evidence type="ECO:0000259" key="1">
    <source>
        <dbReference type="PROSITE" id="PS50853"/>
    </source>
</evidence>
<dbReference type="InterPro" id="IPR003961">
    <property type="entry name" value="FN3_dom"/>
</dbReference>
<protein>
    <recommendedName>
        <fullName evidence="1">Fibronectin type-III domain-containing protein</fullName>
    </recommendedName>
</protein>
<dbReference type="InterPro" id="IPR013783">
    <property type="entry name" value="Ig-like_fold"/>
</dbReference>
<dbReference type="Pfam" id="PF00041">
    <property type="entry name" value="fn3"/>
    <property type="match status" value="1"/>
</dbReference>
<comment type="caution">
    <text evidence="2">The sequence shown here is derived from an EMBL/GenBank/DDBJ whole genome shotgun (WGS) entry which is preliminary data.</text>
</comment>
<feature type="non-terminal residue" evidence="2">
    <location>
        <position position="122"/>
    </location>
</feature>
<proteinExistence type="predicted"/>